<dbReference type="FunFam" id="3.40.50.300:FF:000006">
    <property type="entry name" value="DNA-binding transcriptional regulator NtrC"/>
    <property type="match status" value="1"/>
</dbReference>
<sequence length="313" mass="35391">MTGDYSNNNSSPLEHEVLDILGTLQTFIRKAAPLKVDMVLEGETGTGKDTLARRIHQLSCREGPLIALNCAAVPEQLAESELFGVMAGAYTGASKSRAGYIEASDKGTLYLDEIDSMPLLLQAKLLRVLEMRGIERLGSTRFVPLDLRVIVATQTPLEKLVEEGKFRRDLFFRLNVIKIQLPTLRSSLQHIRPLFQRFVLEAAERHRQPVPEPDPHLLQRLLSHRWPGNIRELKCAAERCVLGMSPLQAADDIPETQRDKPLKSYLRLFERTLIQDCMSRHARCIDAVVAELGIPRRTLYHRMRSLSIEAPEL</sequence>
<dbReference type="GO" id="GO:0006355">
    <property type="term" value="P:regulation of DNA-templated transcription"/>
    <property type="evidence" value="ECO:0007669"/>
    <property type="project" value="InterPro"/>
</dbReference>
<dbReference type="InterPro" id="IPR027417">
    <property type="entry name" value="P-loop_NTPase"/>
</dbReference>
<accession>A0A944DXZ3</accession>
<dbReference type="SUPFAM" id="SSF52540">
    <property type="entry name" value="P-loop containing nucleoside triphosphate hydrolases"/>
    <property type="match status" value="1"/>
</dbReference>
<evidence type="ECO:0000256" key="1">
    <source>
        <dbReference type="ARBA" id="ARBA00022741"/>
    </source>
</evidence>
<evidence type="ECO:0000313" key="6">
    <source>
        <dbReference type="EMBL" id="MBT2329016.1"/>
    </source>
</evidence>
<dbReference type="PANTHER" id="PTHR32071">
    <property type="entry name" value="TRANSCRIPTIONAL REGULATORY PROTEIN"/>
    <property type="match status" value="1"/>
</dbReference>
<evidence type="ECO:0000256" key="2">
    <source>
        <dbReference type="ARBA" id="ARBA00022840"/>
    </source>
</evidence>
<dbReference type="PANTHER" id="PTHR32071:SF57">
    <property type="entry name" value="C4-DICARBOXYLATE TRANSPORT TRANSCRIPTIONAL REGULATORY PROTEIN DCTD"/>
    <property type="match status" value="1"/>
</dbReference>
<dbReference type="SUPFAM" id="SSF46689">
    <property type="entry name" value="Homeodomain-like"/>
    <property type="match status" value="1"/>
</dbReference>
<dbReference type="Gene3D" id="1.10.8.60">
    <property type="match status" value="1"/>
</dbReference>
<dbReference type="CDD" id="cd00009">
    <property type="entry name" value="AAA"/>
    <property type="match status" value="1"/>
</dbReference>
<name>A0A944DXZ3_PSEFL</name>
<keyword evidence="3" id="KW-0805">Transcription regulation</keyword>
<dbReference type="Pfam" id="PF00158">
    <property type="entry name" value="Sigma54_activat"/>
    <property type="match status" value="1"/>
</dbReference>
<keyword evidence="2" id="KW-0067">ATP-binding</keyword>
<gene>
    <name evidence="6" type="ORF">J7E47_09820</name>
</gene>
<evidence type="ECO:0000259" key="5">
    <source>
        <dbReference type="PROSITE" id="PS50045"/>
    </source>
</evidence>
<evidence type="ECO:0000256" key="4">
    <source>
        <dbReference type="ARBA" id="ARBA00023163"/>
    </source>
</evidence>
<dbReference type="Pfam" id="PF25601">
    <property type="entry name" value="AAA_lid_14"/>
    <property type="match status" value="1"/>
</dbReference>
<dbReference type="InterPro" id="IPR025943">
    <property type="entry name" value="Sigma_54_int_dom_ATP-bd_2"/>
</dbReference>
<dbReference type="Proteomes" id="UP000692896">
    <property type="component" value="Unassembled WGS sequence"/>
</dbReference>
<dbReference type="Pfam" id="PF02954">
    <property type="entry name" value="HTH_8"/>
    <property type="match status" value="1"/>
</dbReference>
<dbReference type="PROSITE" id="PS00676">
    <property type="entry name" value="SIGMA54_INTERACT_2"/>
    <property type="match status" value="1"/>
</dbReference>
<dbReference type="SMART" id="SM00382">
    <property type="entry name" value="AAA"/>
    <property type="match status" value="1"/>
</dbReference>
<dbReference type="AlphaFoldDB" id="A0A944DXZ3"/>
<dbReference type="InterPro" id="IPR002197">
    <property type="entry name" value="HTH_Fis"/>
</dbReference>
<reference evidence="6" key="1">
    <citation type="submission" date="2021-03" db="EMBL/GenBank/DDBJ databases">
        <title>Genomic analysis provides insights into the functional capacity of soil bacteria communities inhabiting an altitudinal gradient in the Atacama Desert.</title>
        <authorList>
            <person name="Gonzalez M."/>
            <person name="Maldonado J."/>
            <person name="Maza F."/>
            <person name="Hodar C."/>
            <person name="Cortes M."/>
            <person name="Palma R."/>
            <person name="Andreani C."/>
            <person name="Gaete A."/>
            <person name="Vasquez-Dean J."/>
            <person name="Acuna V."/>
            <person name="Aguado M."/>
            <person name="Mandakovic D."/>
            <person name="Latorre M."/>
            <person name="Orellana A."/>
            <person name="Gutierrez R."/>
            <person name="Montecino M."/>
            <person name="Allende M."/>
            <person name="Maass A."/>
            <person name="Cambiazo V."/>
        </authorList>
    </citation>
    <scope>NUCLEOTIDE SEQUENCE</scope>
    <source>
        <strain evidence="6">ISL-25</strain>
    </source>
</reference>
<dbReference type="GO" id="GO:0043565">
    <property type="term" value="F:sequence-specific DNA binding"/>
    <property type="evidence" value="ECO:0007669"/>
    <property type="project" value="InterPro"/>
</dbReference>
<keyword evidence="1" id="KW-0547">Nucleotide-binding</keyword>
<comment type="caution">
    <text evidence="6">The sequence shown here is derived from an EMBL/GenBank/DDBJ whole genome shotgun (WGS) entry which is preliminary data.</text>
</comment>
<proteinExistence type="predicted"/>
<evidence type="ECO:0000313" key="7">
    <source>
        <dbReference type="Proteomes" id="UP000692896"/>
    </source>
</evidence>
<dbReference type="PROSITE" id="PS00675">
    <property type="entry name" value="SIGMA54_INTERACT_1"/>
    <property type="match status" value="1"/>
</dbReference>
<dbReference type="Gene3D" id="1.10.10.60">
    <property type="entry name" value="Homeodomain-like"/>
    <property type="match status" value="1"/>
</dbReference>
<feature type="domain" description="Sigma-54 factor interaction" evidence="5">
    <location>
        <begin position="28"/>
        <end position="242"/>
    </location>
</feature>
<dbReference type="RefSeq" id="WP_214917919.1">
    <property type="nucleotide sequence ID" value="NZ_JAGGNX010000022.1"/>
</dbReference>
<organism evidence="6 7">
    <name type="scientific">Pseudomonas fluorescens</name>
    <dbReference type="NCBI Taxonomy" id="294"/>
    <lineage>
        <taxon>Bacteria</taxon>
        <taxon>Pseudomonadati</taxon>
        <taxon>Pseudomonadota</taxon>
        <taxon>Gammaproteobacteria</taxon>
        <taxon>Pseudomonadales</taxon>
        <taxon>Pseudomonadaceae</taxon>
        <taxon>Pseudomonas</taxon>
    </lineage>
</organism>
<protein>
    <submittedName>
        <fullName evidence="6">Sigma-54-dependent Fis family transcriptional regulator</fullName>
    </submittedName>
</protein>
<keyword evidence="4" id="KW-0804">Transcription</keyword>
<dbReference type="EMBL" id="JAGGOB010000020">
    <property type="protein sequence ID" value="MBT2329016.1"/>
    <property type="molecule type" value="Genomic_DNA"/>
</dbReference>
<dbReference type="InterPro" id="IPR002078">
    <property type="entry name" value="Sigma_54_int"/>
</dbReference>
<dbReference type="InterPro" id="IPR009057">
    <property type="entry name" value="Homeodomain-like_sf"/>
</dbReference>
<dbReference type="InterPro" id="IPR003593">
    <property type="entry name" value="AAA+_ATPase"/>
</dbReference>
<dbReference type="GO" id="GO:0005524">
    <property type="term" value="F:ATP binding"/>
    <property type="evidence" value="ECO:0007669"/>
    <property type="project" value="UniProtKB-KW"/>
</dbReference>
<dbReference type="PROSITE" id="PS50045">
    <property type="entry name" value="SIGMA54_INTERACT_4"/>
    <property type="match status" value="1"/>
</dbReference>
<dbReference type="InterPro" id="IPR025662">
    <property type="entry name" value="Sigma_54_int_dom_ATP-bd_1"/>
</dbReference>
<dbReference type="Gene3D" id="3.40.50.300">
    <property type="entry name" value="P-loop containing nucleotide triphosphate hydrolases"/>
    <property type="match status" value="1"/>
</dbReference>
<dbReference type="InterPro" id="IPR058031">
    <property type="entry name" value="AAA_lid_NorR"/>
</dbReference>
<evidence type="ECO:0000256" key="3">
    <source>
        <dbReference type="ARBA" id="ARBA00023015"/>
    </source>
</evidence>